<dbReference type="AlphaFoldDB" id="A0AAE6G7C7"/>
<gene>
    <name evidence="1" type="ORF">BHS09_08810</name>
</gene>
<organism evidence="1 2">
    <name type="scientific">Myxococcus xanthus</name>
    <dbReference type="NCBI Taxonomy" id="34"/>
    <lineage>
        <taxon>Bacteria</taxon>
        <taxon>Pseudomonadati</taxon>
        <taxon>Myxococcota</taxon>
        <taxon>Myxococcia</taxon>
        <taxon>Myxococcales</taxon>
        <taxon>Cystobacterineae</taxon>
        <taxon>Myxococcaceae</taxon>
        <taxon>Myxococcus</taxon>
    </lineage>
</organism>
<dbReference type="Proteomes" id="UP000320179">
    <property type="component" value="Chromosome"/>
</dbReference>
<protein>
    <submittedName>
        <fullName evidence="1">Uncharacterized protein</fullName>
    </submittedName>
</protein>
<evidence type="ECO:0000313" key="2">
    <source>
        <dbReference type="Proteomes" id="UP000320179"/>
    </source>
</evidence>
<proteinExistence type="predicted"/>
<evidence type="ECO:0000313" key="1">
    <source>
        <dbReference type="EMBL" id="QDE72350.1"/>
    </source>
</evidence>
<sequence length="130" mass="13435">MRCARSDSGTIIGAATSATAIGGSGGTAFTRDCGPGAVLHEVTGINGWAKAPVNQSWWSEINLSTIEVSCRNLQTGEINSLTKVGGSSSCILGKETYSFQCGGNGLVRGFVVDSANTSTYVGYMLDLSCR</sequence>
<reference evidence="1 2" key="1">
    <citation type="journal article" date="2019" name="Science">
        <title>Social genes are selection hotspots in kin groups of a soil microbe.</title>
        <authorList>
            <person name="Wielgoss S."/>
            <person name="Wolfensberger R."/>
            <person name="Sun L."/>
            <person name="Fiegna F."/>
            <person name="Velicer G.J."/>
        </authorList>
    </citation>
    <scope>NUCLEOTIDE SEQUENCE [LARGE SCALE GENOMIC DNA]</scope>
    <source>
        <strain evidence="1 2">MC3.5.9c15</strain>
    </source>
</reference>
<dbReference type="EMBL" id="CP017174">
    <property type="protein sequence ID" value="QDE72350.1"/>
    <property type="molecule type" value="Genomic_DNA"/>
</dbReference>
<name>A0AAE6G7C7_MYXXA</name>
<accession>A0AAE6G7C7</accession>